<dbReference type="Pfam" id="PF11143">
    <property type="entry name" value="DUF2919"/>
    <property type="match status" value="1"/>
</dbReference>
<evidence type="ECO:0000313" key="2">
    <source>
        <dbReference type="EMBL" id="ALS32503.1"/>
    </source>
</evidence>
<feature type="transmembrane region" description="Helical" evidence="1">
    <location>
        <begin position="20"/>
        <end position="39"/>
    </location>
</feature>
<feature type="transmembrane region" description="Helical" evidence="1">
    <location>
        <begin position="98"/>
        <end position="115"/>
    </location>
</feature>
<evidence type="ECO:0000313" key="3">
    <source>
        <dbReference type="Proteomes" id="UP000065261"/>
    </source>
</evidence>
<keyword evidence="1" id="KW-1133">Transmembrane helix</keyword>
<keyword evidence="1" id="KW-0472">Membrane</keyword>
<gene>
    <name evidence="2" type="ORF">PTRA_a1261</name>
</gene>
<feature type="transmembrane region" description="Helical" evidence="1">
    <location>
        <begin position="121"/>
        <end position="143"/>
    </location>
</feature>
<evidence type="ECO:0000256" key="1">
    <source>
        <dbReference type="SAM" id="Phobius"/>
    </source>
</evidence>
<dbReference type="PATRIC" id="fig|1315283.4.peg.1097"/>
<dbReference type="OrthoDB" id="6314776at2"/>
<accession>A0A0U2WBP3</accession>
<keyword evidence="1" id="KW-0812">Transmembrane</keyword>
<dbReference type="KEGG" id="ptn:PTRA_a1261"/>
<dbReference type="AlphaFoldDB" id="A0A0U2WBP3"/>
<dbReference type="InterPro" id="IPR021318">
    <property type="entry name" value="DUF2919"/>
</dbReference>
<dbReference type="RefSeq" id="WP_058372982.1">
    <property type="nucleotide sequence ID" value="NZ_CP011034.1"/>
</dbReference>
<proteinExistence type="predicted"/>
<reference evidence="2 3" key="1">
    <citation type="submission" date="2015-03" db="EMBL/GenBank/DDBJ databases">
        <authorList>
            <person name="Murphy D."/>
        </authorList>
    </citation>
    <scope>NUCLEOTIDE SEQUENCE [LARGE SCALE GENOMIC DNA]</scope>
    <source>
        <strain evidence="2 3">KMM 520</strain>
    </source>
</reference>
<sequence length="171" mass="20246">MSRYGPEYWDKYGSYRTPIAFHLSVLVLLRAYFIWIVAGLSRRPELDLMSIFFKSKNDFFIAIAIGAVAIVPTILFCLRRPRESHKSSERLAKIWRYMRWPLILCAVIDLTWLSVQAAHSYYHFSLFLAIQMVIVLWVLWYLAKSRYLTVFFNDWPEPTEKAAAEKRLNKD</sequence>
<dbReference type="EMBL" id="CP011034">
    <property type="protein sequence ID" value="ALS32503.1"/>
    <property type="molecule type" value="Genomic_DNA"/>
</dbReference>
<organism evidence="2">
    <name type="scientific">Pseudoalteromonas translucida KMM 520</name>
    <dbReference type="NCBI Taxonomy" id="1315283"/>
    <lineage>
        <taxon>Bacteria</taxon>
        <taxon>Pseudomonadati</taxon>
        <taxon>Pseudomonadota</taxon>
        <taxon>Gammaproteobacteria</taxon>
        <taxon>Alteromonadales</taxon>
        <taxon>Pseudoalteromonadaceae</taxon>
        <taxon>Pseudoalteromonas</taxon>
    </lineage>
</organism>
<feature type="transmembrane region" description="Helical" evidence="1">
    <location>
        <begin position="59"/>
        <end position="78"/>
    </location>
</feature>
<dbReference type="Proteomes" id="UP000065261">
    <property type="component" value="Chromosome I"/>
</dbReference>
<protein>
    <recommendedName>
        <fullName evidence="4">DUF2919 domain-containing protein</fullName>
    </recommendedName>
</protein>
<name>A0A0U2WBP3_9GAMM</name>
<evidence type="ECO:0008006" key="4">
    <source>
        <dbReference type="Google" id="ProtNLM"/>
    </source>
</evidence>